<dbReference type="Pfam" id="PF08276">
    <property type="entry name" value="PAN_2"/>
    <property type="match status" value="1"/>
</dbReference>
<dbReference type="InterPro" id="IPR003609">
    <property type="entry name" value="Pan_app"/>
</dbReference>
<evidence type="ECO:0000259" key="21">
    <source>
        <dbReference type="PROSITE" id="PS50011"/>
    </source>
</evidence>
<dbReference type="Pfam" id="PF00954">
    <property type="entry name" value="S_locus_glycop"/>
    <property type="match status" value="1"/>
</dbReference>
<organism evidence="24 25">
    <name type="scientific">Mikania micrantha</name>
    <name type="common">bitter vine</name>
    <dbReference type="NCBI Taxonomy" id="192012"/>
    <lineage>
        <taxon>Eukaryota</taxon>
        <taxon>Viridiplantae</taxon>
        <taxon>Streptophyta</taxon>
        <taxon>Embryophyta</taxon>
        <taxon>Tracheophyta</taxon>
        <taxon>Spermatophyta</taxon>
        <taxon>Magnoliopsida</taxon>
        <taxon>eudicotyledons</taxon>
        <taxon>Gunneridae</taxon>
        <taxon>Pentapetalae</taxon>
        <taxon>asterids</taxon>
        <taxon>campanulids</taxon>
        <taxon>Asterales</taxon>
        <taxon>Asteraceae</taxon>
        <taxon>Asteroideae</taxon>
        <taxon>Heliantheae alliance</taxon>
        <taxon>Eupatorieae</taxon>
        <taxon>Mikania</taxon>
    </lineage>
</organism>
<dbReference type="FunFam" id="3.30.200.20:FF:000059">
    <property type="entry name" value="S-receptor-like serine/threonine-protein kinase"/>
    <property type="match status" value="1"/>
</dbReference>
<protein>
    <recommendedName>
        <fullName evidence="2">non-specific serine/threonine protein kinase</fullName>
        <ecNumber evidence="2">2.7.11.1</ecNumber>
    </recommendedName>
</protein>
<dbReference type="Gene3D" id="3.30.200.20">
    <property type="entry name" value="Phosphorylase Kinase, domain 1"/>
    <property type="match status" value="1"/>
</dbReference>
<keyword evidence="15" id="KW-0325">Glycoprotein</keyword>
<accession>A0A5N6P5D5</accession>
<dbReference type="InterPro" id="IPR000858">
    <property type="entry name" value="S_locus_glycoprot_dom"/>
</dbReference>
<keyword evidence="10 18" id="KW-0067">ATP-binding</keyword>
<evidence type="ECO:0000256" key="17">
    <source>
        <dbReference type="ARBA" id="ARBA00048679"/>
    </source>
</evidence>
<dbReference type="FunFam" id="1.10.510.10:FF:000537">
    <property type="entry name" value="Putative receptor-like protein kinase"/>
    <property type="match status" value="1"/>
</dbReference>
<comment type="subcellular location">
    <subcellularLocation>
        <location evidence="1">Membrane</location>
        <topology evidence="1">Single-pass type I membrane protein</topology>
    </subcellularLocation>
</comment>
<gene>
    <name evidence="24" type="ORF">E3N88_11907</name>
</gene>
<dbReference type="SUPFAM" id="SSF56112">
    <property type="entry name" value="Protein kinase-like (PK-like)"/>
    <property type="match status" value="1"/>
</dbReference>
<evidence type="ECO:0000256" key="5">
    <source>
        <dbReference type="ARBA" id="ARBA00022679"/>
    </source>
</evidence>
<evidence type="ECO:0000256" key="20">
    <source>
        <dbReference type="SAM" id="Phobius"/>
    </source>
</evidence>
<dbReference type="AlphaFoldDB" id="A0A5N6P5D5"/>
<dbReference type="InterPro" id="IPR000719">
    <property type="entry name" value="Prot_kinase_dom"/>
</dbReference>
<feature type="domain" description="Apple" evidence="23">
    <location>
        <begin position="501"/>
        <end position="581"/>
    </location>
</feature>
<feature type="domain" description="Protein kinase" evidence="21">
    <location>
        <begin position="677"/>
        <end position="958"/>
    </location>
</feature>
<dbReference type="InterPro" id="IPR011009">
    <property type="entry name" value="Kinase-like_dom_sf"/>
</dbReference>
<feature type="domain" description="Bulb-type lectin" evidence="22">
    <location>
        <begin position="182"/>
        <end position="315"/>
    </location>
</feature>
<dbReference type="PROSITE" id="PS00108">
    <property type="entry name" value="PROTEIN_KINASE_ST"/>
    <property type="match status" value="1"/>
</dbReference>
<name>A0A5N6P5D5_9ASTR</name>
<dbReference type="InterPro" id="IPR008271">
    <property type="entry name" value="Ser/Thr_kinase_AS"/>
</dbReference>
<evidence type="ECO:0000256" key="7">
    <source>
        <dbReference type="ARBA" id="ARBA00022729"/>
    </source>
</evidence>
<evidence type="ECO:0000256" key="14">
    <source>
        <dbReference type="ARBA" id="ARBA00023170"/>
    </source>
</evidence>
<dbReference type="InterPro" id="IPR001480">
    <property type="entry name" value="Bulb-type_lectin_dom"/>
</dbReference>
<dbReference type="CDD" id="cd00028">
    <property type="entry name" value="B_lectin"/>
    <property type="match status" value="1"/>
</dbReference>
<keyword evidence="6 20" id="KW-0812">Transmembrane</keyword>
<keyword evidence="11 20" id="KW-1133">Transmembrane helix</keyword>
<dbReference type="GO" id="GO:0005524">
    <property type="term" value="F:ATP binding"/>
    <property type="evidence" value="ECO:0007669"/>
    <property type="project" value="UniProtKB-UniRule"/>
</dbReference>
<evidence type="ECO:0000256" key="19">
    <source>
        <dbReference type="SAM" id="MobiDB-lite"/>
    </source>
</evidence>
<dbReference type="Proteomes" id="UP000326396">
    <property type="component" value="Linkage Group LG14"/>
</dbReference>
<dbReference type="Gene3D" id="1.10.510.10">
    <property type="entry name" value="Transferase(Phosphotransferase) domain 1"/>
    <property type="match status" value="1"/>
</dbReference>
<comment type="catalytic activity">
    <reaction evidence="16">
        <text>L-threonyl-[protein] + ATP = O-phospho-L-threonyl-[protein] + ADP + H(+)</text>
        <dbReference type="Rhea" id="RHEA:46608"/>
        <dbReference type="Rhea" id="RHEA-COMP:11060"/>
        <dbReference type="Rhea" id="RHEA-COMP:11605"/>
        <dbReference type="ChEBI" id="CHEBI:15378"/>
        <dbReference type="ChEBI" id="CHEBI:30013"/>
        <dbReference type="ChEBI" id="CHEBI:30616"/>
        <dbReference type="ChEBI" id="CHEBI:61977"/>
        <dbReference type="ChEBI" id="CHEBI:456216"/>
        <dbReference type="EC" id="2.7.11.1"/>
    </reaction>
</comment>
<dbReference type="InterPro" id="IPR036426">
    <property type="entry name" value="Bulb-type_lectin_dom_sf"/>
</dbReference>
<dbReference type="CDD" id="cd01098">
    <property type="entry name" value="PAN_AP_plant"/>
    <property type="match status" value="1"/>
</dbReference>
<sequence length="969" mass="110012">MDIHIHTGRFYTFADYGSSQQPHGFEQLSQDEVIPETQPTTNAGPSTQSKQRHRHRKKQAGDTETAVGGSSRIEKWTTEEEFQLTKAWIDVSEDPIVGRNQKGPDFWSKIRNQFFQAMGRGEYRTNDMLSSKWRDMNLKVRKFNGIYSQKWQTRRSGQSDAMIELEAEDQYREEIALISSSSSFSSPPNALKLGSSLSVEKKDDFLISPNTLYTAGFYGVGENAYCFSIWLTKPLSDGTRTIVWMANRDLPVNGKFSKLFLLKTGNMILRDAYQKFPVWATATRDSTKTALLRLNDSGNLFIQNGLGKVLWQSFDSPTDTLLPNQPLTKYASLVSSTSLTNHSSGSYKLLFDNDNVVRLVYSDSKLIGIYWPNPEFRAWESGRNIYGSRRTAAMDSSGHFISTDDLLFNASDAGDQPLRRLTIDVDGNFRSYSLDESRGVWRVTWQAISETCTIHGSCGENSTCSNDPVYGRMCSCIPNHRMINHMDWSYGCEPEFKPTSCDDEYNFLHLPHSDFWGYDSRYMPNTTLSECKQECLNSCSCKGFQFKYDWTKGFSICYPKFLLVNGLRSSNFNGSMYLKIPKDIPLSLNETSKNDHGFKLNCTKRPTIQLDRDYDRNQQKGLIKFLMLTAYLLGALEIICIVCFFYGTRSRSSSQGYLQAATGFKRFSYKELKKASKNFSVEIGRGGGGIVYKGVLSDNRVVAIKHLNESSNNQGEVELLAEISTLGRLNHMNLIEIWGYCAESKHRLLVYEYMENGSLSQNLHSKKLDWEKRLDIALGTAKGLAYLHEECLEWVLHCDVKPHNILLDRDYKPKVSDFGLCKLLDRDGTRDLEFTRARGTRGYMAPEWLFVNLPITSKVDVYSYGVVMLEMITGRRPAGANQSGGTEGRLDSWVKQKIEASGGKNDWIQEVVDHTVDGNYNMSLMGTLIMVALRCCEEDKDARPTMSQVVDLLLHVEKDGNDFKHVNSQ</sequence>
<dbReference type="PROSITE" id="PS50948">
    <property type="entry name" value="PAN"/>
    <property type="match status" value="1"/>
</dbReference>
<comment type="catalytic activity">
    <reaction evidence="17">
        <text>L-seryl-[protein] + ATP = O-phospho-L-seryl-[protein] + ADP + H(+)</text>
        <dbReference type="Rhea" id="RHEA:17989"/>
        <dbReference type="Rhea" id="RHEA-COMP:9863"/>
        <dbReference type="Rhea" id="RHEA-COMP:11604"/>
        <dbReference type="ChEBI" id="CHEBI:15378"/>
        <dbReference type="ChEBI" id="CHEBI:29999"/>
        <dbReference type="ChEBI" id="CHEBI:30616"/>
        <dbReference type="ChEBI" id="CHEBI:83421"/>
        <dbReference type="ChEBI" id="CHEBI:456216"/>
        <dbReference type="EC" id="2.7.11.1"/>
    </reaction>
</comment>
<dbReference type="Pfam" id="PF01453">
    <property type="entry name" value="B_lectin"/>
    <property type="match status" value="1"/>
</dbReference>
<evidence type="ECO:0000256" key="8">
    <source>
        <dbReference type="ARBA" id="ARBA00022741"/>
    </source>
</evidence>
<dbReference type="GO" id="GO:0016020">
    <property type="term" value="C:membrane"/>
    <property type="evidence" value="ECO:0007669"/>
    <property type="project" value="UniProtKB-SubCell"/>
</dbReference>
<comment type="caution">
    <text evidence="24">The sequence shown here is derived from an EMBL/GenBank/DDBJ whole genome shotgun (WGS) entry which is preliminary data.</text>
</comment>
<keyword evidence="8 18" id="KW-0547">Nucleotide-binding</keyword>
<feature type="transmembrane region" description="Helical" evidence="20">
    <location>
        <begin position="625"/>
        <end position="647"/>
    </location>
</feature>
<evidence type="ECO:0000256" key="6">
    <source>
        <dbReference type="ARBA" id="ARBA00022692"/>
    </source>
</evidence>
<dbReference type="Gene3D" id="2.90.10.10">
    <property type="entry name" value="Bulb-type lectin domain"/>
    <property type="match status" value="2"/>
</dbReference>
<dbReference type="EMBL" id="SZYD01000006">
    <property type="protein sequence ID" value="KAD5960435.1"/>
    <property type="molecule type" value="Genomic_DNA"/>
</dbReference>
<dbReference type="CDD" id="cd14066">
    <property type="entry name" value="STKc_IRAK"/>
    <property type="match status" value="1"/>
</dbReference>
<dbReference type="EC" id="2.7.11.1" evidence="2"/>
<feature type="binding site" evidence="18">
    <location>
        <position position="705"/>
    </location>
    <ligand>
        <name>ATP</name>
        <dbReference type="ChEBI" id="CHEBI:30616"/>
    </ligand>
</feature>
<evidence type="ECO:0000259" key="22">
    <source>
        <dbReference type="PROSITE" id="PS50927"/>
    </source>
</evidence>
<dbReference type="PANTHER" id="PTHR47974:SF3">
    <property type="entry name" value="RECEPTOR-LIKE SERINE_THREONINE-PROTEIN KINASE"/>
    <property type="match status" value="1"/>
</dbReference>
<evidence type="ECO:0000259" key="23">
    <source>
        <dbReference type="PROSITE" id="PS50948"/>
    </source>
</evidence>
<feature type="region of interest" description="Disordered" evidence="19">
    <location>
        <begin position="36"/>
        <end position="71"/>
    </location>
</feature>
<evidence type="ECO:0000256" key="2">
    <source>
        <dbReference type="ARBA" id="ARBA00012513"/>
    </source>
</evidence>
<evidence type="ECO:0000256" key="15">
    <source>
        <dbReference type="ARBA" id="ARBA00023180"/>
    </source>
</evidence>
<dbReference type="SMART" id="SM00108">
    <property type="entry name" value="B_lectin"/>
    <property type="match status" value="1"/>
</dbReference>
<keyword evidence="25" id="KW-1185">Reference proteome</keyword>
<keyword evidence="13" id="KW-1015">Disulfide bond</keyword>
<evidence type="ECO:0000256" key="1">
    <source>
        <dbReference type="ARBA" id="ARBA00004479"/>
    </source>
</evidence>
<keyword evidence="3" id="KW-0723">Serine/threonine-protein kinase</keyword>
<keyword evidence="12 20" id="KW-0472">Membrane</keyword>
<evidence type="ECO:0000256" key="13">
    <source>
        <dbReference type="ARBA" id="ARBA00023157"/>
    </source>
</evidence>
<evidence type="ECO:0000256" key="11">
    <source>
        <dbReference type="ARBA" id="ARBA00022989"/>
    </source>
</evidence>
<keyword evidence="14" id="KW-0675">Receptor</keyword>
<evidence type="ECO:0000313" key="24">
    <source>
        <dbReference type="EMBL" id="KAD5960435.1"/>
    </source>
</evidence>
<evidence type="ECO:0000313" key="25">
    <source>
        <dbReference type="Proteomes" id="UP000326396"/>
    </source>
</evidence>
<keyword evidence="5" id="KW-0808">Transferase</keyword>
<dbReference type="PROSITE" id="PS00107">
    <property type="entry name" value="PROTEIN_KINASE_ATP"/>
    <property type="match status" value="1"/>
</dbReference>
<keyword evidence="7" id="KW-0732">Signal</keyword>
<dbReference type="GO" id="GO:0004674">
    <property type="term" value="F:protein serine/threonine kinase activity"/>
    <property type="evidence" value="ECO:0007669"/>
    <property type="project" value="UniProtKB-KW"/>
</dbReference>
<dbReference type="PROSITE" id="PS50927">
    <property type="entry name" value="BULB_LECTIN"/>
    <property type="match status" value="1"/>
</dbReference>
<dbReference type="PANTHER" id="PTHR47974">
    <property type="entry name" value="OS07G0415500 PROTEIN"/>
    <property type="match status" value="1"/>
</dbReference>
<feature type="compositionally biased region" description="Polar residues" evidence="19">
    <location>
        <begin position="37"/>
        <end position="49"/>
    </location>
</feature>
<keyword evidence="9" id="KW-0418">Kinase</keyword>
<dbReference type="PROSITE" id="PS50011">
    <property type="entry name" value="PROTEIN_KINASE_DOM"/>
    <property type="match status" value="1"/>
</dbReference>
<evidence type="ECO:0000256" key="16">
    <source>
        <dbReference type="ARBA" id="ARBA00047899"/>
    </source>
</evidence>
<evidence type="ECO:0000256" key="18">
    <source>
        <dbReference type="PROSITE-ProRule" id="PRU10141"/>
    </source>
</evidence>
<reference evidence="24 25" key="1">
    <citation type="submission" date="2019-05" db="EMBL/GenBank/DDBJ databases">
        <title>Mikania micrantha, genome provides insights into the molecular mechanism of rapid growth.</title>
        <authorList>
            <person name="Liu B."/>
        </authorList>
    </citation>
    <scope>NUCLEOTIDE SEQUENCE [LARGE SCALE GENOMIC DNA]</scope>
    <source>
        <strain evidence="24">NLD-2019</strain>
        <tissue evidence="24">Leaf</tissue>
    </source>
</reference>
<evidence type="ECO:0000256" key="9">
    <source>
        <dbReference type="ARBA" id="ARBA00022777"/>
    </source>
</evidence>
<dbReference type="Pfam" id="PF00069">
    <property type="entry name" value="Pkinase"/>
    <property type="match status" value="1"/>
</dbReference>
<proteinExistence type="predicted"/>
<evidence type="ECO:0000256" key="4">
    <source>
        <dbReference type="ARBA" id="ARBA00022536"/>
    </source>
</evidence>
<dbReference type="SUPFAM" id="SSF51110">
    <property type="entry name" value="alpha-D-mannose-specific plant lectins"/>
    <property type="match status" value="1"/>
</dbReference>
<evidence type="ECO:0000256" key="12">
    <source>
        <dbReference type="ARBA" id="ARBA00023136"/>
    </source>
</evidence>
<evidence type="ECO:0000256" key="10">
    <source>
        <dbReference type="ARBA" id="ARBA00022840"/>
    </source>
</evidence>
<evidence type="ECO:0000256" key="3">
    <source>
        <dbReference type="ARBA" id="ARBA00022527"/>
    </source>
</evidence>
<dbReference type="SMART" id="SM00220">
    <property type="entry name" value="S_TKc"/>
    <property type="match status" value="1"/>
</dbReference>
<keyword evidence="4" id="KW-0245">EGF-like domain</keyword>
<dbReference type="OrthoDB" id="619632at2759"/>
<dbReference type="GO" id="GO:0048544">
    <property type="term" value="P:recognition of pollen"/>
    <property type="evidence" value="ECO:0007669"/>
    <property type="project" value="InterPro"/>
</dbReference>
<dbReference type="InterPro" id="IPR017441">
    <property type="entry name" value="Protein_kinase_ATP_BS"/>
</dbReference>